<evidence type="ECO:0000313" key="5">
    <source>
        <dbReference type="Proteomes" id="UP000321773"/>
    </source>
</evidence>
<evidence type="ECO:0000313" key="4">
    <source>
        <dbReference type="Proteomes" id="UP000199139"/>
    </source>
</evidence>
<evidence type="ECO:0000256" key="1">
    <source>
        <dbReference type="SAM" id="Phobius"/>
    </source>
</evidence>
<feature type="transmembrane region" description="Helical" evidence="1">
    <location>
        <begin position="6"/>
        <end position="25"/>
    </location>
</feature>
<accession>A0A1I6U2Z0</accession>
<gene>
    <name evidence="2" type="ORF">HMI01_26750</name>
    <name evidence="3" type="ORF">SAMN05421668_12129</name>
</gene>
<dbReference type="AlphaFoldDB" id="A0A1I6U2Z0"/>
<keyword evidence="1" id="KW-1133">Transmembrane helix</keyword>
<organism evidence="3 4">
    <name type="scientific">Halolactibacillus miurensis</name>
    <dbReference type="NCBI Taxonomy" id="306541"/>
    <lineage>
        <taxon>Bacteria</taxon>
        <taxon>Bacillati</taxon>
        <taxon>Bacillota</taxon>
        <taxon>Bacilli</taxon>
        <taxon>Bacillales</taxon>
        <taxon>Bacillaceae</taxon>
        <taxon>Halolactibacillus</taxon>
    </lineage>
</organism>
<reference evidence="3 4" key="1">
    <citation type="submission" date="2016-10" db="EMBL/GenBank/DDBJ databases">
        <authorList>
            <person name="de Groot N.N."/>
        </authorList>
    </citation>
    <scope>NUCLEOTIDE SEQUENCE [LARGE SCALE GENOMIC DNA]</scope>
    <source>
        <strain evidence="3 4">DSM 17074</strain>
    </source>
</reference>
<reference evidence="2 5" key="2">
    <citation type="submission" date="2019-07" db="EMBL/GenBank/DDBJ databases">
        <title>Whole genome shotgun sequence of Halolactibacillus miurensis NBRC 100873.</title>
        <authorList>
            <person name="Hosoyama A."/>
            <person name="Uohara A."/>
            <person name="Ohji S."/>
            <person name="Ichikawa N."/>
        </authorList>
    </citation>
    <scope>NUCLEOTIDE SEQUENCE [LARGE SCALE GENOMIC DNA]</scope>
    <source>
        <strain evidence="2 5">NBRC 100873</strain>
    </source>
</reference>
<dbReference type="RefSeq" id="WP_089854947.1">
    <property type="nucleotide sequence ID" value="NZ_BJWJ01000045.1"/>
</dbReference>
<keyword evidence="1" id="KW-0812">Transmembrane</keyword>
<keyword evidence="5" id="KW-1185">Reference proteome</keyword>
<dbReference type="STRING" id="306541.SAMN05421668_12129"/>
<evidence type="ECO:0000313" key="2">
    <source>
        <dbReference type="EMBL" id="GEM05687.1"/>
    </source>
</evidence>
<proteinExistence type="predicted"/>
<dbReference type="EMBL" id="FPAI01000021">
    <property type="protein sequence ID" value="SFS95836.1"/>
    <property type="molecule type" value="Genomic_DNA"/>
</dbReference>
<sequence length="128" mass="14368">MIKDSISMVGLFYIAMVALMLLFTAQREGINHDAVVSAMVTSGQVSTMQGLDNSARTTSDAVFISTNQFEEQFEKTFASNMNVDIDISNISYDYFQDNGDIKAVKIIVSSQDGQEYTTFLRQNFYELE</sequence>
<dbReference type="Proteomes" id="UP000321773">
    <property type="component" value="Unassembled WGS sequence"/>
</dbReference>
<dbReference type="EMBL" id="BJWJ01000045">
    <property type="protein sequence ID" value="GEM05687.1"/>
    <property type="molecule type" value="Genomic_DNA"/>
</dbReference>
<name>A0A1I6U2Z0_9BACI</name>
<keyword evidence="1" id="KW-0472">Membrane</keyword>
<dbReference type="Proteomes" id="UP000199139">
    <property type="component" value="Unassembled WGS sequence"/>
</dbReference>
<protein>
    <submittedName>
        <fullName evidence="3">Uncharacterized protein</fullName>
    </submittedName>
</protein>
<evidence type="ECO:0000313" key="3">
    <source>
        <dbReference type="EMBL" id="SFS95836.1"/>
    </source>
</evidence>